<dbReference type="Proteomes" id="UP000235371">
    <property type="component" value="Unassembled WGS sequence"/>
</dbReference>
<reference evidence="2 3" key="1">
    <citation type="submission" date="2016-04" db="EMBL/GenBank/DDBJ databases">
        <title>A degradative enzymes factory behind the ericoid mycorrhizal symbiosis.</title>
        <authorList>
            <consortium name="DOE Joint Genome Institute"/>
            <person name="Martino E."/>
            <person name="Morin E."/>
            <person name="Grelet G."/>
            <person name="Kuo A."/>
            <person name="Kohler A."/>
            <person name="Daghino S."/>
            <person name="Barry K."/>
            <person name="Choi C."/>
            <person name="Cichocki N."/>
            <person name="Clum A."/>
            <person name="Copeland A."/>
            <person name="Hainaut M."/>
            <person name="Haridas S."/>
            <person name="Labutti K."/>
            <person name="Lindquist E."/>
            <person name="Lipzen A."/>
            <person name="Khouja H.-R."/>
            <person name="Murat C."/>
            <person name="Ohm R."/>
            <person name="Olson A."/>
            <person name="Spatafora J."/>
            <person name="Veneault-Fourrey C."/>
            <person name="Henrissat B."/>
            <person name="Grigoriev I."/>
            <person name="Martin F."/>
            <person name="Perotto S."/>
        </authorList>
    </citation>
    <scope>NUCLEOTIDE SEQUENCE [LARGE SCALE GENOMIC DNA]</scope>
    <source>
        <strain evidence="2 3">E</strain>
    </source>
</reference>
<feature type="region of interest" description="Disordered" evidence="1">
    <location>
        <begin position="148"/>
        <end position="186"/>
    </location>
</feature>
<dbReference type="EMBL" id="KZ613743">
    <property type="protein sequence ID" value="PMD66517.1"/>
    <property type="molecule type" value="Genomic_DNA"/>
</dbReference>
<gene>
    <name evidence="2" type="ORF">K444DRAFT_698378</name>
</gene>
<sequence length="340" mass="37741">MRQRTLAWIEDFIAHHPEGLVDNTFSLAQPKFDHLQKDDEQEFPALPPPKPAAPKPKHVSKQPTKSSTNNSESPTKKNSIPVQKNPAQGLGTANTGSTNQKTYASVANSSNNANANTNSTTPQSQPQTQPTAWDNNPWVVAAIKKNPAQEPKAVNPSHTNNPWSNVSSSATSATTNATTPASQPQIETTALSKNFWGRHLKPWTPDPTDPVLSTSPPKSLGGSADSSTDIAEQQAILNREILDTSHGDWKECRCDQCYDDNKTEHSKHMAEYEDCRDAFFNHEMFDGRLREFWERLEGKMVQGEEICKLCRWKRDLGQHPFERTGTSSNGEGRWERNSGG</sequence>
<organism evidence="2 3">
    <name type="scientific">Hyaloscypha bicolor E</name>
    <dbReference type="NCBI Taxonomy" id="1095630"/>
    <lineage>
        <taxon>Eukaryota</taxon>
        <taxon>Fungi</taxon>
        <taxon>Dikarya</taxon>
        <taxon>Ascomycota</taxon>
        <taxon>Pezizomycotina</taxon>
        <taxon>Leotiomycetes</taxon>
        <taxon>Helotiales</taxon>
        <taxon>Hyaloscyphaceae</taxon>
        <taxon>Hyaloscypha</taxon>
        <taxon>Hyaloscypha bicolor</taxon>
    </lineage>
</organism>
<dbReference type="RefSeq" id="XP_024743421.1">
    <property type="nucleotide sequence ID" value="XM_024887949.1"/>
</dbReference>
<evidence type="ECO:0000256" key="1">
    <source>
        <dbReference type="SAM" id="MobiDB-lite"/>
    </source>
</evidence>
<feature type="compositionally biased region" description="Low complexity" evidence="1">
    <location>
        <begin position="167"/>
        <end position="182"/>
    </location>
</feature>
<dbReference type="GeneID" id="36596025"/>
<evidence type="ECO:0000313" key="3">
    <source>
        <dbReference type="Proteomes" id="UP000235371"/>
    </source>
</evidence>
<feature type="region of interest" description="Disordered" evidence="1">
    <location>
        <begin position="198"/>
        <end position="227"/>
    </location>
</feature>
<dbReference type="OrthoDB" id="10360571at2759"/>
<protein>
    <submittedName>
        <fullName evidence="2">Uncharacterized protein</fullName>
    </submittedName>
</protein>
<keyword evidence="3" id="KW-1185">Reference proteome</keyword>
<feature type="compositionally biased region" description="Pro residues" evidence="1">
    <location>
        <begin position="45"/>
        <end position="54"/>
    </location>
</feature>
<evidence type="ECO:0000313" key="2">
    <source>
        <dbReference type="EMBL" id="PMD66517.1"/>
    </source>
</evidence>
<feature type="region of interest" description="Disordered" evidence="1">
    <location>
        <begin position="37"/>
        <end position="133"/>
    </location>
</feature>
<proteinExistence type="predicted"/>
<accession>A0A2J6TU51</accession>
<feature type="compositionally biased region" description="Polar residues" evidence="1">
    <location>
        <begin position="61"/>
        <end position="106"/>
    </location>
</feature>
<dbReference type="InParanoid" id="A0A2J6TU51"/>
<feature type="compositionally biased region" description="Polar residues" evidence="1">
    <location>
        <begin position="156"/>
        <end position="166"/>
    </location>
</feature>
<name>A0A2J6TU51_9HELO</name>
<dbReference type="AlphaFoldDB" id="A0A2J6TU51"/>
<feature type="compositionally biased region" description="Low complexity" evidence="1">
    <location>
        <begin position="107"/>
        <end position="131"/>
    </location>
</feature>
<feature type="region of interest" description="Disordered" evidence="1">
    <location>
        <begin position="321"/>
        <end position="340"/>
    </location>
</feature>